<dbReference type="Gene3D" id="3.30.70.2080">
    <property type="match status" value="1"/>
</dbReference>
<dbReference type="Gene3D" id="1.20.1540.10">
    <property type="entry name" value="Rhomboid-like"/>
    <property type="match status" value="1"/>
</dbReference>
<dbReference type="InterPro" id="IPR038244">
    <property type="entry name" value="NRho_sf"/>
</dbReference>
<evidence type="ECO:0000256" key="6">
    <source>
        <dbReference type="ARBA" id="ARBA00023136"/>
    </source>
</evidence>
<evidence type="ECO:0000313" key="10">
    <source>
        <dbReference type="EMBL" id="SIS59307.1"/>
    </source>
</evidence>
<feature type="transmembrane region" description="Helical" evidence="7">
    <location>
        <begin position="255"/>
        <end position="272"/>
    </location>
</feature>
<feature type="transmembrane region" description="Helical" evidence="7">
    <location>
        <begin position="167"/>
        <end position="187"/>
    </location>
</feature>
<dbReference type="PANTHER" id="PTHR43066">
    <property type="entry name" value="RHOMBOID-RELATED PROTEIN"/>
    <property type="match status" value="1"/>
</dbReference>
<gene>
    <name evidence="10" type="ORF">SAMN05421760_102334</name>
</gene>
<name>A0A1N7KCH9_9GAMM</name>
<keyword evidence="4 7" id="KW-0812">Transmembrane</keyword>
<feature type="transmembrane region" description="Helical" evidence="7">
    <location>
        <begin position="78"/>
        <end position="99"/>
    </location>
</feature>
<keyword evidence="11" id="KW-1185">Reference proteome</keyword>
<comment type="subcellular location">
    <subcellularLocation>
        <location evidence="1">Membrane</location>
        <topology evidence="1">Multi-pass membrane protein</topology>
    </subcellularLocation>
</comment>
<dbReference type="SUPFAM" id="SSF144091">
    <property type="entry name" value="Rhomboid-like"/>
    <property type="match status" value="1"/>
</dbReference>
<proteinExistence type="predicted"/>
<feature type="domain" description="Rhomboid protease N-terminal" evidence="9">
    <location>
        <begin position="2"/>
        <end position="63"/>
    </location>
</feature>
<dbReference type="RefSeq" id="WP_054342426.1">
    <property type="nucleotide sequence ID" value="NZ_FTOE01000002.1"/>
</dbReference>
<accession>A0A1N7KCH9</accession>
<dbReference type="Pfam" id="PF01694">
    <property type="entry name" value="Rhomboid"/>
    <property type="match status" value="1"/>
</dbReference>
<dbReference type="InterPro" id="IPR035952">
    <property type="entry name" value="Rhomboid-like_sf"/>
</dbReference>
<dbReference type="Proteomes" id="UP000185999">
    <property type="component" value="Unassembled WGS sequence"/>
</dbReference>
<evidence type="ECO:0000256" key="1">
    <source>
        <dbReference type="ARBA" id="ARBA00004141"/>
    </source>
</evidence>
<protein>
    <submittedName>
        <fullName evidence="10">GlpG protein</fullName>
    </submittedName>
</protein>
<dbReference type="STRING" id="619304.SAMN05421760_102334"/>
<keyword evidence="2" id="KW-1003">Cell membrane</keyword>
<feature type="transmembrane region" description="Helical" evidence="7">
    <location>
        <begin position="216"/>
        <end position="235"/>
    </location>
</feature>
<dbReference type="InterPro" id="IPR022764">
    <property type="entry name" value="Peptidase_S54_rhomboid_dom"/>
</dbReference>
<dbReference type="EMBL" id="FTOE01000002">
    <property type="protein sequence ID" value="SIS59307.1"/>
    <property type="molecule type" value="Genomic_DNA"/>
</dbReference>
<evidence type="ECO:0000256" key="4">
    <source>
        <dbReference type="ARBA" id="ARBA00022692"/>
    </source>
</evidence>
<feature type="transmembrane region" description="Helical" evidence="7">
    <location>
        <begin position="134"/>
        <end position="155"/>
    </location>
</feature>
<dbReference type="GO" id="GO:0004252">
    <property type="term" value="F:serine-type endopeptidase activity"/>
    <property type="evidence" value="ECO:0007669"/>
    <property type="project" value="InterPro"/>
</dbReference>
<evidence type="ECO:0000256" key="5">
    <source>
        <dbReference type="ARBA" id="ARBA00022989"/>
    </source>
</evidence>
<keyword evidence="3" id="KW-0997">Cell inner membrane</keyword>
<keyword evidence="6 7" id="KW-0472">Membrane</keyword>
<evidence type="ECO:0000259" key="8">
    <source>
        <dbReference type="Pfam" id="PF01694"/>
    </source>
</evidence>
<evidence type="ECO:0000256" key="7">
    <source>
        <dbReference type="SAM" id="Phobius"/>
    </source>
</evidence>
<keyword evidence="5 7" id="KW-1133">Transmembrane helix</keyword>
<dbReference type="InterPro" id="IPR031976">
    <property type="entry name" value="NRho"/>
</dbReference>
<reference evidence="11" key="1">
    <citation type="submission" date="2017-01" db="EMBL/GenBank/DDBJ databases">
        <authorList>
            <person name="Varghese N."/>
            <person name="Submissions S."/>
        </authorList>
    </citation>
    <scope>NUCLEOTIDE SEQUENCE [LARGE SCALE GENOMIC DNA]</scope>
    <source>
        <strain evidence="11">DSM 22306</strain>
    </source>
</reference>
<dbReference type="Pfam" id="PF16733">
    <property type="entry name" value="NRho"/>
    <property type="match status" value="1"/>
</dbReference>
<dbReference type="OrthoDB" id="9778341at2"/>
<evidence type="ECO:0000259" key="9">
    <source>
        <dbReference type="Pfam" id="PF16733"/>
    </source>
</evidence>
<dbReference type="PANTHER" id="PTHR43066:SF26">
    <property type="entry name" value="RHOMBOID PROTEASE GLPG"/>
    <property type="match status" value="1"/>
</dbReference>
<dbReference type="GO" id="GO:0016020">
    <property type="term" value="C:membrane"/>
    <property type="evidence" value="ECO:0007669"/>
    <property type="project" value="UniProtKB-SubCell"/>
</dbReference>
<evidence type="ECO:0000313" key="11">
    <source>
        <dbReference type="Proteomes" id="UP000185999"/>
    </source>
</evidence>
<evidence type="ECO:0000256" key="2">
    <source>
        <dbReference type="ARBA" id="ARBA00022475"/>
    </source>
</evidence>
<sequence length="278" mass="31711">MIKVFEVSLSVDLKEFAEFLWQHEIPHRIVEDEQAQSLWVPRDVNADKVRFIYDQWLSGADISEVKVQRPLHQRINPLDFPLTISLLVISAVITMGIGFGSQTDLMHWLTITDFRVEGQNHLQDSLRSFELWRFVTPIFMHFNVPHILFNSLWMWVIGRRIEQLQGWMVFLVIVIWSAVVSNIAQFWISGPMFGGLSGVVFAVLAYTWLWDKLAPVPLFGFPPALMIFMVFWLALGYTGLLEVLGFGSIANTAHLAGLIAGLSAVPLIRMIFRQASAI</sequence>
<dbReference type="AlphaFoldDB" id="A0A1N7KCH9"/>
<evidence type="ECO:0000256" key="3">
    <source>
        <dbReference type="ARBA" id="ARBA00022519"/>
    </source>
</evidence>
<feature type="domain" description="Peptidase S54 rhomboid" evidence="8">
    <location>
        <begin position="129"/>
        <end position="267"/>
    </location>
</feature>
<organism evidence="10 11">
    <name type="scientific">Neptunomonas antarctica</name>
    <dbReference type="NCBI Taxonomy" id="619304"/>
    <lineage>
        <taxon>Bacteria</taxon>
        <taxon>Pseudomonadati</taxon>
        <taxon>Pseudomonadota</taxon>
        <taxon>Gammaproteobacteria</taxon>
        <taxon>Oceanospirillales</taxon>
        <taxon>Oceanospirillaceae</taxon>
        <taxon>Neptunomonas</taxon>
    </lineage>
</organism>
<feature type="transmembrane region" description="Helical" evidence="7">
    <location>
        <begin position="193"/>
        <end position="209"/>
    </location>
</feature>